<keyword evidence="2 5" id="KW-0479">Metal-binding</keyword>
<evidence type="ECO:0000256" key="1">
    <source>
        <dbReference type="ARBA" id="ARBA00005877"/>
    </source>
</evidence>
<evidence type="ECO:0000256" key="5">
    <source>
        <dbReference type="PIRSR" id="PIRSR009283-1"/>
    </source>
</evidence>
<keyword evidence="7" id="KW-0223">Dioxygenase</keyword>
<evidence type="ECO:0000313" key="7">
    <source>
        <dbReference type="EMBL" id="OEJ76824.1"/>
    </source>
</evidence>
<proteinExistence type="inferred from homology"/>
<dbReference type="Pfam" id="PF13669">
    <property type="entry name" value="Glyoxalase_4"/>
    <property type="match status" value="1"/>
</dbReference>
<dbReference type="InterPro" id="IPR041736">
    <property type="entry name" value="4OHPhenylPyrv_dOase_N"/>
</dbReference>
<comment type="similarity">
    <text evidence="1">Belongs to the 4HPPD family.</text>
</comment>
<organism evidence="7">
    <name type="scientific">Desertifilum tharense IPPAS B-1220</name>
    <dbReference type="NCBI Taxonomy" id="1781255"/>
    <lineage>
        <taxon>Bacteria</taxon>
        <taxon>Bacillati</taxon>
        <taxon>Cyanobacteriota</taxon>
        <taxon>Cyanophyceae</taxon>
        <taxon>Desertifilales</taxon>
        <taxon>Desertifilaceae</taxon>
        <taxon>Desertifilum</taxon>
    </lineage>
</organism>
<dbReference type="STRING" id="1781255.BH720_02270"/>
<dbReference type="InterPro" id="IPR004360">
    <property type="entry name" value="Glyas_Fos-R_dOase_dom"/>
</dbReference>
<dbReference type="CDD" id="cd08342">
    <property type="entry name" value="HPPD_N_like"/>
    <property type="match status" value="1"/>
</dbReference>
<dbReference type="InterPro" id="IPR041735">
    <property type="entry name" value="4OHPhenylPyrv_dOase_C"/>
</dbReference>
<keyword evidence="4 5" id="KW-0408">Iron</keyword>
<accession>A0A1E5QQD4</accession>
<dbReference type="OrthoDB" id="9780241at2"/>
<protein>
    <submittedName>
        <fullName evidence="7">4-hydroxyphenylpyruvate dioxygenase</fullName>
    </submittedName>
</protein>
<dbReference type="InterPro" id="IPR005956">
    <property type="entry name" value="4OHPhenylPyrv_dOase"/>
</dbReference>
<comment type="cofactor">
    <cofactor evidence="5">
        <name>Fe cation</name>
        <dbReference type="ChEBI" id="CHEBI:24875"/>
    </cofactor>
    <text evidence="5">Binds 1 Fe cation per subunit.</text>
</comment>
<dbReference type="AlphaFoldDB" id="A0A1E5QQD4"/>
<dbReference type="Pfam" id="PF00903">
    <property type="entry name" value="Glyoxalase"/>
    <property type="match status" value="1"/>
</dbReference>
<keyword evidence="7" id="KW-0560">Oxidoreductase</keyword>
<evidence type="ECO:0000259" key="6">
    <source>
        <dbReference type="PROSITE" id="PS51819"/>
    </source>
</evidence>
<dbReference type="PROSITE" id="PS51819">
    <property type="entry name" value="VOC"/>
    <property type="match status" value="2"/>
</dbReference>
<comment type="caution">
    <text evidence="7">The sequence shown here is derived from an EMBL/GenBank/DDBJ whole genome shotgun (WGS) entry which is preliminary data.</text>
</comment>
<feature type="domain" description="VOC" evidence="6">
    <location>
        <begin position="151"/>
        <end position="283"/>
    </location>
</feature>
<name>A0A1E5QQD4_9CYAN</name>
<evidence type="ECO:0000256" key="4">
    <source>
        <dbReference type="ARBA" id="ARBA00023004"/>
    </source>
</evidence>
<dbReference type="GO" id="GO:0003868">
    <property type="term" value="F:4-hydroxyphenylpyruvate dioxygenase activity"/>
    <property type="evidence" value="ECO:0007669"/>
    <property type="project" value="InterPro"/>
</dbReference>
<dbReference type="PIRSF" id="PIRSF009283">
    <property type="entry name" value="HPP_dOase"/>
    <property type="match status" value="1"/>
</dbReference>
<dbReference type="GO" id="GO:0006572">
    <property type="term" value="P:L-tyrosine catabolic process"/>
    <property type="evidence" value="ECO:0007669"/>
    <property type="project" value="TreeGrafter"/>
</dbReference>
<keyword evidence="7" id="KW-0670">Pyruvate</keyword>
<evidence type="ECO:0000256" key="3">
    <source>
        <dbReference type="ARBA" id="ARBA00022737"/>
    </source>
</evidence>
<dbReference type="InterPro" id="IPR029068">
    <property type="entry name" value="Glyas_Bleomycin-R_OHBP_Dase"/>
</dbReference>
<dbReference type="NCBIfam" id="TIGR01263">
    <property type="entry name" value="4HPPD"/>
    <property type="match status" value="1"/>
</dbReference>
<dbReference type="PANTHER" id="PTHR11959:SF1">
    <property type="entry name" value="4-HYDROXYPHENYLPYRUVATE DIOXYGENASE"/>
    <property type="match status" value="1"/>
</dbReference>
<feature type="binding site" evidence="5">
    <location>
        <position position="316"/>
    </location>
    <ligand>
        <name>Fe cation</name>
        <dbReference type="ChEBI" id="CHEBI:24875"/>
    </ligand>
</feature>
<dbReference type="Gene3D" id="3.10.180.10">
    <property type="entry name" value="2,3-Dihydroxybiphenyl 1,2-Dioxygenase, domain 1"/>
    <property type="match status" value="2"/>
</dbReference>
<evidence type="ECO:0000256" key="2">
    <source>
        <dbReference type="ARBA" id="ARBA00022723"/>
    </source>
</evidence>
<feature type="domain" description="VOC" evidence="6">
    <location>
        <begin position="2"/>
        <end position="138"/>
    </location>
</feature>
<dbReference type="GO" id="GO:0046872">
    <property type="term" value="F:metal ion binding"/>
    <property type="evidence" value="ECO:0007669"/>
    <property type="project" value="UniProtKB-KW"/>
</dbReference>
<feature type="binding site" evidence="5">
    <location>
        <position position="232"/>
    </location>
    <ligand>
        <name>Fe cation</name>
        <dbReference type="ChEBI" id="CHEBI:24875"/>
    </ligand>
</feature>
<dbReference type="EMBL" id="MJGC01000025">
    <property type="protein sequence ID" value="OEJ76824.1"/>
    <property type="molecule type" value="Genomic_DNA"/>
</dbReference>
<dbReference type="SUPFAM" id="SSF54593">
    <property type="entry name" value="Glyoxalase/Bleomycin resistance protein/Dihydroxybiphenyl dioxygenase"/>
    <property type="match status" value="1"/>
</dbReference>
<gene>
    <name evidence="7" type="ORF">BH720_02270</name>
</gene>
<dbReference type="CDD" id="cd07250">
    <property type="entry name" value="HPPD_C_like"/>
    <property type="match status" value="1"/>
</dbReference>
<feature type="binding site" evidence="5">
    <location>
        <position position="154"/>
    </location>
    <ligand>
        <name>Fe cation</name>
        <dbReference type="ChEBI" id="CHEBI:24875"/>
    </ligand>
</feature>
<sequence length="350" mass="39236">MQIDHIHFYVDDAQKWEKWFTQRLQFQKASDDFTFKLNRLLGGAQQQAHTVVVQSGQIAIALSSPLSPQSPIAEYLAQHPPGVADIALRVTDVWGIVQSAIAQGATLLQPLRSVQGLTWGKISAWGSVCHTLIEDNGGAWGDRQAGGLFTQIDHVVLNVPAGSLHPAACWYEQVLQMERQQSFTIKTEQSGLYSQVMVHPASGVKFPINEPASENSQIQEFLTANCGAGIQHIALSTPDIIQTVPRLRSAGVDFLTVPRSYYHALHAQYCDRFSEREWEAIERSHILVDSQTEVLQALLLQIFTQPIFTEPTFFFEMIERRHQAQGFGEGNFRALFQAIEREQMKRAQAL</sequence>
<dbReference type="PANTHER" id="PTHR11959">
    <property type="entry name" value="4-HYDROXYPHENYLPYRUVATE DIOXYGENASE"/>
    <property type="match status" value="1"/>
</dbReference>
<reference evidence="7" key="1">
    <citation type="submission" date="2016-09" db="EMBL/GenBank/DDBJ databases">
        <title>Draft genome of thermotolerant cyanobacterium Desertifilum sp. strain IPPAS B-1220.</title>
        <authorList>
            <person name="Sinetova M.A."/>
            <person name="Bolakhan K."/>
            <person name="Zayadan B.K."/>
            <person name="Mironov K.S."/>
            <person name="Ustinova V."/>
            <person name="Kupriyanova E.V."/>
            <person name="Sidorov R.A."/>
            <person name="Skrypnik A.N."/>
            <person name="Gogoleva N.E."/>
            <person name="Gogolev Y.V."/>
            <person name="Los D.A."/>
        </authorList>
    </citation>
    <scope>NUCLEOTIDE SEQUENCE [LARGE SCALE GENOMIC DNA]</scope>
    <source>
        <strain evidence="7">IPPAS B-1220</strain>
    </source>
</reference>
<keyword evidence="3" id="KW-0677">Repeat</keyword>
<dbReference type="InterPro" id="IPR037523">
    <property type="entry name" value="VOC_core"/>
</dbReference>